<dbReference type="NCBIfam" id="TIGR01965">
    <property type="entry name" value="VCBS_repeat"/>
    <property type="match status" value="17"/>
</dbReference>
<dbReference type="PANTHER" id="PTHR45739">
    <property type="entry name" value="MATRIX PROTEIN, PUTATIVE-RELATED"/>
    <property type="match status" value="1"/>
</dbReference>
<evidence type="ECO:0000313" key="4">
    <source>
        <dbReference type="Proteomes" id="UP000547444"/>
    </source>
</evidence>
<evidence type="ECO:0000256" key="1">
    <source>
        <dbReference type="SAM" id="MobiDB-lite"/>
    </source>
</evidence>
<feature type="compositionally biased region" description="Polar residues" evidence="1">
    <location>
        <begin position="69"/>
        <end position="86"/>
    </location>
</feature>
<gene>
    <name evidence="3" type="ORF">FHU31_001063</name>
</gene>
<accession>A0A7X5ZBA5</accession>
<evidence type="ECO:0000313" key="3">
    <source>
        <dbReference type="EMBL" id="NIH94107.1"/>
    </source>
</evidence>
<dbReference type="Pfam" id="PF17963">
    <property type="entry name" value="Big_9"/>
    <property type="match status" value="17"/>
</dbReference>
<sequence length="2573" mass="249310">MPAAIWTLGVVVGAGRFVGRVGGLAVALGVGAAVSLGQGTAWADDTATGGTESSGTAGPSESSGGTVKNPDTSTNTPAADSATGTKASDEPATKAATGTSHKRKKPAAAEPKRETADAPRPSVTSRPVRHEDDEDATPAKSVQTAPVAVSATAPSTAAPVAQVAPAAAVVAESVGVVSGAVVDSSLLGGVPAGPLVNSPLLWVAAAASRREFGADDGADAEAEAETTAKAAMALATAATDNHSPTLGTPTVGTPNATTGVVTGSVKGADADKDALTYSAPATSTKGGTVVVNATTGAFTYTPTVAIRHAAAVTGATTADKTDTFTITVSDGFGGTADKLVTVAVKPINAAPTANASPTVNAPGGSGVVTGSLGVADGDSDGLTFKAAPTKGTVTFAQDGSFTYTASDAARHAAAVPGANGWVTTETFAVTVTDGHGGTVTRNVKVAIAPADANPEISTVTAGTPNTKGVVSGQISATDTDNDTLTYKGTSTVNGKVVVNAKTGTFTYTPTAAARHAAAGGGATSEAITLTVTDGHGGSASQTVVVDILPSNAAPTATVSVGKPNATTGIVTGTVKGADAEKDPLSYSAAPGTSKGTVTLNASTGAFTYTPTDAARHAAATGATADKSDSFLVTITDTHGGVSTKTVTVSISPINAVPTANASPTVNVPGGSGVVTGTLGVADGDSDALTFTATPKKGTVTFAQDGSFTYTASDAARHAAAATGALAAVKSETFTVTVTDGHGGTLTKSVKVAIAPANANPVIGDVTVGAPNSATGVVSGQISATDADNDTLTYSGASTANGKVVVNAKTGAFTYTPTAAARHAAVGNPAASDTVTVTVTDGYGGTATKNVVVSILADNLPPTVGVSVNQPDSATGVVTGKVTGTDPDNDVLTYSAPANTVKGAVSVNAATGTFTYTPTDDARHAAAVAGAPAADRSDTFNVMVSDGKGNVVAVAVTVAIAPDRANSAPTNLTATVTEQNPTSGAVTGTLSATDADGDTLTYTGSATTPKGTLTIVGGTFTYTPTAAARHAAASPTATDADKTDSFTVTATDELGAGTSTTVTVAILPADTAPTLSVTTGSPDSSTGVVTGTVSGVDADGDVLQYSAPASTSKGTVTIDASTGAFTYTPTAAARHAAASPAASAADKADSFTVTVTDGFGASVTTTVSVSVAPANAAPTLTVTTGTPNPTTSVVTGTVSGTDANGDALTYTAPTSTSKGTITINASTGAFTYTPTAAARHAAASVSGTDATDSFTVTVTDGYGASVPVTVTVNIVATNTAPTLSVTTGSPNSTTGVVTGKVTGTDANGDTLTYSAPASTSKGTITIDPSTGAYSYTPTDAARHAAASPTATTAVKSDSFTVTVTDGFGGTATATVSVSIQPANTAPTLSVTTGAPDTSTGVVTGTVARTDADGDTLKYAAPTSTSKGSITINASTGAFTYTPTAAARHKASALTATDADKADSFTVTATDGFGASVTTTVSVSVQPANAAPTATATVGTPNTTTGVVTGKVTGTDANSDTLTYSAPASTGKGTITINASTGAYTYTPTAAARHAAASTTATAADKADSFTVTVTDGYGASVPITLSVTVRPANTAPTLSVTTGSPDTSTGVVAGTVTGTDADTDTLTYAAPASTTKGAITIDASTGAFTYTPTAAARHAASSTTATAVAKADSFTVTVTDGFGATVTTTVSVSIAPANTAPTATVTTNTPNATTGAVTGTVSGTDPNGDTLKYAAAGASKGTVTINATTGAFTFTPTAAARHAAASVTATTEKTDTFTVTVTDGYGASVPVTVTVNILPANTAPTVTVTKGSPDTSTGVVTGKATGTDANGDVLQYSSPASTSKGTVTIDASTGTFTYTPTAAARHAAAALTATTADKADSFTVTVTDGFGGTATTTVSVSIQPANSAPALSVTTGSPNATTGVVTGTVSGADPDGDPLTYTAPASTSKGTVTVNASTGAFTYTPTEAARLLAAAGSATAADRQDTLTVTVKDGYGGTTAISVTVDIAPVTRTATTVGTITVNGVAHDAYFSADGTRAVVVTKAAAGGVVAFSVVNTVTGAKVGNFITLSGTAPSFVAFSADGTRAVIATSDDYSKNVRVAILDVTTGAQVGTTYTSSNYLGDKAVGPAVQTNADGSRVAVATTGLSGDAKPSGRLVLINTATGALVYDTGQVVGTAAASFSADGSRAAVVTGGQIGGVSAATTITVVNAATGATIGAPLTRAAASAATYNSSTLASLNSDGSKIVVTDFVQTSDTGLSFKVSVYNAGGSQIGAGFTVSSYAPVARAQFSADGSRAVLTSQGIDGSSQTDVFRAGLVVVNMATGAQVGSVIQTSGWPSGSGDSKSSYDRLVLNPAGTRAVLVAQAADQSTTRVMVIDLTTGTQVGSTLSLDGGWVAGSGLVSTAQSSSDGARVLIVANTDNGDGQFTTSAIVIDTATGTQVSALGSTADQPAGMQLNSDGTRVVVTSVTAGVTTVSVRDTVTGAQVGDSLTLAGGAAGQPQLSADGTRVVVTAAAGGTTQVAILNTVTGAQIGTTAVLAGTPVNPARISADGSYVVASASTSAGPTKVTVIQIS</sequence>
<dbReference type="PROSITE" id="PS50268">
    <property type="entry name" value="CADHERIN_2"/>
    <property type="match status" value="1"/>
</dbReference>
<dbReference type="InterPro" id="IPR002126">
    <property type="entry name" value="Cadherin-like_dom"/>
</dbReference>
<keyword evidence="4" id="KW-1185">Reference proteome</keyword>
<proteinExistence type="predicted"/>
<dbReference type="InterPro" id="IPR013783">
    <property type="entry name" value="Ig-like_fold"/>
</dbReference>
<dbReference type="GO" id="GO:0005509">
    <property type="term" value="F:calcium ion binding"/>
    <property type="evidence" value="ECO:0007669"/>
    <property type="project" value="InterPro"/>
</dbReference>
<dbReference type="EMBL" id="JAANOW010000001">
    <property type="protein sequence ID" value="NIH94107.1"/>
    <property type="molecule type" value="Genomic_DNA"/>
</dbReference>
<dbReference type="GO" id="GO:0016020">
    <property type="term" value="C:membrane"/>
    <property type="evidence" value="ECO:0007669"/>
    <property type="project" value="InterPro"/>
</dbReference>
<feature type="region of interest" description="Disordered" evidence="1">
    <location>
        <begin position="45"/>
        <end position="147"/>
    </location>
</feature>
<comment type="caution">
    <text evidence="3">The sequence shown here is derived from an EMBL/GenBank/DDBJ whole genome shotgun (WGS) entry which is preliminary data.</text>
</comment>
<dbReference type="GO" id="GO:0009653">
    <property type="term" value="P:anatomical structure morphogenesis"/>
    <property type="evidence" value="ECO:0007669"/>
    <property type="project" value="TreeGrafter"/>
</dbReference>
<dbReference type="GO" id="GO:0005975">
    <property type="term" value="P:carbohydrate metabolic process"/>
    <property type="evidence" value="ECO:0007669"/>
    <property type="project" value="UniProtKB-ARBA"/>
</dbReference>
<reference evidence="3 4" key="1">
    <citation type="submission" date="2020-03" db="EMBL/GenBank/DDBJ databases">
        <title>Sequencing the genomes of 1000 actinobacteria strains.</title>
        <authorList>
            <person name="Klenk H.-P."/>
        </authorList>
    </citation>
    <scope>NUCLEOTIDE SEQUENCE [LARGE SCALE GENOMIC DNA]</scope>
    <source>
        <strain evidence="3 4">DSM 44556</strain>
    </source>
</reference>
<name>A0A7X5ZBA5_9MYCO</name>
<organism evidence="3 4">
    <name type="scientific">Mycolicibacterium fluoranthenivorans</name>
    <dbReference type="NCBI Taxonomy" id="258505"/>
    <lineage>
        <taxon>Bacteria</taxon>
        <taxon>Bacillati</taxon>
        <taxon>Actinomycetota</taxon>
        <taxon>Actinomycetes</taxon>
        <taxon>Mycobacteriales</taxon>
        <taxon>Mycobacteriaceae</taxon>
        <taxon>Mycolicibacterium</taxon>
    </lineage>
</organism>
<dbReference type="RefSeq" id="WP_167156509.1">
    <property type="nucleotide sequence ID" value="NZ_JAANOW010000001.1"/>
</dbReference>
<dbReference type="GO" id="GO:0007156">
    <property type="term" value="P:homophilic cell adhesion via plasma membrane adhesion molecules"/>
    <property type="evidence" value="ECO:0007669"/>
    <property type="project" value="InterPro"/>
</dbReference>
<dbReference type="Gene3D" id="2.60.40.60">
    <property type="entry name" value="Cadherins"/>
    <property type="match status" value="1"/>
</dbReference>
<dbReference type="Proteomes" id="UP000547444">
    <property type="component" value="Unassembled WGS sequence"/>
</dbReference>
<dbReference type="Gene3D" id="2.60.40.10">
    <property type="entry name" value="Immunoglobulins"/>
    <property type="match status" value="5"/>
</dbReference>
<dbReference type="PANTHER" id="PTHR45739:SF8">
    <property type="entry name" value="FRAS1-RELATED EXTRACELLULAR MATRIX PROTEIN 1"/>
    <property type="match status" value="1"/>
</dbReference>
<feature type="domain" description="Cadherin" evidence="2">
    <location>
        <begin position="967"/>
        <end position="1074"/>
    </location>
</feature>
<dbReference type="InterPro" id="IPR010221">
    <property type="entry name" value="VCBS_dom"/>
</dbReference>
<feature type="compositionally biased region" description="Low complexity" evidence="1">
    <location>
        <begin position="45"/>
        <end position="66"/>
    </location>
</feature>
<dbReference type="InterPro" id="IPR051561">
    <property type="entry name" value="FRAS1_ECM"/>
</dbReference>
<protein>
    <submittedName>
        <fullName evidence="3">VCBS repeat-containing protein</fullName>
    </submittedName>
</protein>
<evidence type="ECO:0000259" key="2">
    <source>
        <dbReference type="PROSITE" id="PS50268"/>
    </source>
</evidence>
<dbReference type="SUPFAM" id="SSF82171">
    <property type="entry name" value="DPP6 N-terminal domain-like"/>
    <property type="match status" value="1"/>
</dbReference>